<comment type="catalytic activity">
    <reaction evidence="7">
        <text>orotidine 5'-phosphate + diphosphate = orotate + 5-phospho-alpha-D-ribose 1-diphosphate</text>
        <dbReference type="Rhea" id="RHEA:10380"/>
        <dbReference type="ChEBI" id="CHEBI:30839"/>
        <dbReference type="ChEBI" id="CHEBI:33019"/>
        <dbReference type="ChEBI" id="CHEBI:57538"/>
        <dbReference type="ChEBI" id="CHEBI:58017"/>
        <dbReference type="EC" id="2.4.2.10"/>
    </reaction>
</comment>
<proteinExistence type="inferred from homology"/>
<dbReference type="EMBL" id="JACHVC010000006">
    <property type="protein sequence ID" value="MBC2605711.1"/>
    <property type="molecule type" value="Genomic_DNA"/>
</dbReference>
<keyword evidence="4 7" id="KW-0808">Transferase</keyword>
<dbReference type="InterPro" id="IPR006273">
    <property type="entry name" value="Orotate_PRibTrfase_bac"/>
</dbReference>
<dbReference type="GO" id="GO:0004588">
    <property type="term" value="F:orotate phosphoribosyltransferase activity"/>
    <property type="evidence" value="ECO:0007669"/>
    <property type="project" value="UniProtKB-UniRule"/>
</dbReference>
<feature type="binding site" evidence="7">
    <location>
        <position position="148"/>
    </location>
    <ligand>
        <name>orotate</name>
        <dbReference type="ChEBI" id="CHEBI:30839"/>
    </ligand>
</feature>
<dbReference type="GO" id="GO:0044205">
    <property type="term" value="P:'de novo' UMP biosynthetic process"/>
    <property type="evidence" value="ECO:0007669"/>
    <property type="project" value="UniProtKB-UniRule"/>
</dbReference>
<feature type="binding site" evidence="7">
    <location>
        <begin position="34"/>
        <end position="35"/>
    </location>
    <ligand>
        <name>orotate</name>
        <dbReference type="ChEBI" id="CHEBI:30839"/>
    </ligand>
</feature>
<comment type="subunit">
    <text evidence="7">Homodimer.</text>
</comment>
<dbReference type="HAMAP" id="MF_01208">
    <property type="entry name" value="PyrE"/>
    <property type="match status" value="1"/>
</dbReference>
<evidence type="ECO:0000256" key="5">
    <source>
        <dbReference type="ARBA" id="ARBA00022842"/>
    </source>
</evidence>
<feature type="binding site" evidence="7">
    <location>
        <position position="120"/>
    </location>
    <ligand>
        <name>orotate</name>
        <dbReference type="ChEBI" id="CHEBI:30839"/>
    </ligand>
</feature>
<accession>A0A7X1B4Y6</accession>
<dbReference type="PANTHER" id="PTHR19278">
    <property type="entry name" value="OROTATE PHOSPHORIBOSYLTRANSFERASE"/>
    <property type="match status" value="1"/>
</dbReference>
<evidence type="ECO:0000313" key="10">
    <source>
        <dbReference type="Proteomes" id="UP000526501"/>
    </source>
</evidence>
<evidence type="ECO:0000256" key="4">
    <source>
        <dbReference type="ARBA" id="ARBA00022679"/>
    </source>
</evidence>
<name>A0A7X1B4Y6_9BACT</name>
<dbReference type="GO" id="GO:0000287">
    <property type="term" value="F:magnesium ion binding"/>
    <property type="evidence" value="ECO:0007669"/>
    <property type="project" value="UniProtKB-UniRule"/>
</dbReference>
<evidence type="ECO:0000256" key="7">
    <source>
        <dbReference type="HAMAP-Rule" id="MF_01208"/>
    </source>
</evidence>
<evidence type="ECO:0000256" key="1">
    <source>
        <dbReference type="ARBA" id="ARBA00004889"/>
    </source>
</evidence>
<evidence type="ECO:0000256" key="2">
    <source>
        <dbReference type="ARBA" id="ARBA00011971"/>
    </source>
</evidence>
<gene>
    <name evidence="7" type="primary">pyrE</name>
    <name evidence="9" type="ORF">H5P27_06610</name>
</gene>
<dbReference type="Proteomes" id="UP000526501">
    <property type="component" value="Unassembled WGS sequence"/>
</dbReference>
<dbReference type="InterPro" id="IPR029057">
    <property type="entry name" value="PRTase-like"/>
</dbReference>
<evidence type="ECO:0000313" key="9">
    <source>
        <dbReference type="EMBL" id="MBC2605711.1"/>
    </source>
</evidence>
<feature type="domain" description="Phosphoribosyltransferase" evidence="8">
    <location>
        <begin position="59"/>
        <end position="153"/>
    </location>
</feature>
<feature type="binding site" description="in other chain" evidence="7">
    <location>
        <position position="93"/>
    </location>
    <ligand>
        <name>5-phospho-alpha-D-ribose 1-diphosphate</name>
        <dbReference type="ChEBI" id="CHEBI:58017"/>
        <note>ligand shared between dimeric partners</note>
    </ligand>
</feature>
<feature type="binding site" description="in other chain" evidence="7">
    <location>
        <position position="26"/>
    </location>
    <ligand>
        <name>5-phospho-alpha-D-ribose 1-diphosphate</name>
        <dbReference type="ChEBI" id="CHEBI:58017"/>
        <note>ligand shared between dimeric partners</note>
    </ligand>
</feature>
<comment type="function">
    <text evidence="7">Catalyzes the transfer of a ribosyl phosphate group from 5-phosphoribose 1-diphosphate to orotate, leading to the formation of orotidine monophosphate (OMP).</text>
</comment>
<dbReference type="InterPro" id="IPR000836">
    <property type="entry name" value="PRTase_dom"/>
</dbReference>
<dbReference type="EC" id="2.4.2.10" evidence="2 7"/>
<comment type="similarity">
    <text evidence="7">Belongs to the purine/pyrimidine phosphoribosyltransferase family. PyrE subfamily.</text>
</comment>
<keyword evidence="6 7" id="KW-0665">Pyrimidine biosynthesis</keyword>
<dbReference type="SUPFAM" id="SSF53271">
    <property type="entry name" value="PRTase-like"/>
    <property type="match status" value="1"/>
</dbReference>
<dbReference type="AlphaFoldDB" id="A0A7X1B4Y6"/>
<evidence type="ECO:0000256" key="6">
    <source>
        <dbReference type="ARBA" id="ARBA00022975"/>
    </source>
</evidence>
<evidence type="ECO:0000256" key="3">
    <source>
        <dbReference type="ARBA" id="ARBA00022676"/>
    </source>
</evidence>
<keyword evidence="5 7" id="KW-0460">Magnesium</keyword>
<comment type="caution">
    <text evidence="9">The sequence shown here is derived from an EMBL/GenBank/DDBJ whole genome shotgun (WGS) entry which is preliminary data.</text>
</comment>
<dbReference type="RefSeq" id="WP_185659578.1">
    <property type="nucleotide sequence ID" value="NZ_CAWPOO010000006.1"/>
</dbReference>
<comment type="cofactor">
    <cofactor evidence="7">
        <name>Mg(2+)</name>
        <dbReference type="ChEBI" id="CHEBI:18420"/>
    </cofactor>
</comment>
<dbReference type="InterPro" id="IPR023031">
    <property type="entry name" value="OPRT"/>
</dbReference>
<reference evidence="9 10" key="1">
    <citation type="submission" date="2020-07" db="EMBL/GenBank/DDBJ databases">
        <authorList>
            <person name="Feng X."/>
        </authorList>
    </citation>
    <scope>NUCLEOTIDE SEQUENCE [LARGE SCALE GENOMIC DNA]</scope>
    <source>
        <strain evidence="9 10">JCM23202</strain>
    </source>
</reference>
<dbReference type="Gene3D" id="3.40.50.2020">
    <property type="match status" value="1"/>
</dbReference>
<comment type="pathway">
    <text evidence="1 7">Pyrimidine metabolism; UMP biosynthesis via de novo pathway; UMP from orotate: step 1/2.</text>
</comment>
<dbReference type="PANTHER" id="PTHR19278:SF9">
    <property type="entry name" value="URIDINE 5'-MONOPHOSPHATE SYNTHASE"/>
    <property type="match status" value="1"/>
</dbReference>
<keyword evidence="10" id="KW-1185">Reference proteome</keyword>
<feature type="binding site" description="in other chain" evidence="7">
    <location>
        <begin position="116"/>
        <end position="124"/>
    </location>
    <ligand>
        <name>5-phospho-alpha-D-ribose 1-diphosphate</name>
        <dbReference type="ChEBI" id="CHEBI:58017"/>
        <note>ligand shared between dimeric partners</note>
    </ligand>
</feature>
<dbReference type="UniPathway" id="UPA00070">
    <property type="reaction ID" value="UER00119"/>
</dbReference>
<dbReference type="Pfam" id="PF00156">
    <property type="entry name" value="Pribosyltran"/>
    <property type="match status" value="1"/>
</dbReference>
<protein>
    <recommendedName>
        <fullName evidence="2 7">Orotate phosphoribosyltransferase</fullName>
        <shortName evidence="7">OPRT</shortName>
        <shortName evidence="7">OPRTase</shortName>
        <ecNumber evidence="2 7">2.4.2.10</ecNumber>
    </recommendedName>
</protein>
<organism evidence="9 10">
    <name type="scientific">Pelagicoccus albus</name>
    <dbReference type="NCBI Taxonomy" id="415222"/>
    <lineage>
        <taxon>Bacteria</taxon>
        <taxon>Pseudomonadati</taxon>
        <taxon>Verrucomicrobiota</taxon>
        <taxon>Opitutia</taxon>
        <taxon>Puniceicoccales</taxon>
        <taxon>Pelagicoccaceae</taxon>
        <taxon>Pelagicoccus</taxon>
    </lineage>
</organism>
<dbReference type="CDD" id="cd06223">
    <property type="entry name" value="PRTases_typeI"/>
    <property type="match status" value="1"/>
</dbReference>
<sequence>MQSTQDEVLDIFKRTKALLQGHFILRSGLRSEYFFQCAQVCQYIGEVSRLIELLKPKLESVEFDTVLAPAMGGLVVGQEVARQFDKRYIFVEKVDDKLELRRGFKIAEGEKILIVEDVVTRGGRVNEAIEIVKQNGGVVAGIGVLVDRSQGNASFESPLYSLLEMGFPTYDPENLPDHLKDIPAIKPGS</sequence>
<keyword evidence="3 7" id="KW-0328">Glycosyltransferase</keyword>
<dbReference type="GO" id="GO:0019856">
    <property type="term" value="P:pyrimidine nucleobase biosynthetic process"/>
    <property type="evidence" value="ECO:0007669"/>
    <property type="project" value="InterPro"/>
</dbReference>
<evidence type="ECO:0000259" key="8">
    <source>
        <dbReference type="Pfam" id="PF00156"/>
    </source>
</evidence>
<dbReference type="NCBIfam" id="TIGR01367">
    <property type="entry name" value="pyrE_Therm"/>
    <property type="match status" value="1"/>
</dbReference>
<comment type="caution">
    <text evidence="7">Lacks conserved residue(s) required for the propagation of feature annotation.</text>
</comment>